<dbReference type="FunCoup" id="G3AE87">
    <property type="interactions" value="167"/>
</dbReference>
<evidence type="ECO:0000313" key="2">
    <source>
        <dbReference type="Proteomes" id="UP000000709"/>
    </source>
</evidence>
<dbReference type="eggNOG" id="ENOG502RXKB">
    <property type="taxonomic scope" value="Eukaryota"/>
</dbReference>
<evidence type="ECO:0000313" key="1">
    <source>
        <dbReference type="EMBL" id="EGW35621.1"/>
    </source>
</evidence>
<dbReference type="GeneID" id="18872634"/>
<organism evidence="2">
    <name type="scientific">Spathaspora passalidarum (strain NRRL Y-27907 / 11-Y1)</name>
    <dbReference type="NCBI Taxonomy" id="619300"/>
    <lineage>
        <taxon>Eukaryota</taxon>
        <taxon>Fungi</taxon>
        <taxon>Dikarya</taxon>
        <taxon>Ascomycota</taxon>
        <taxon>Saccharomycotina</taxon>
        <taxon>Pichiomycetes</taxon>
        <taxon>Debaryomycetaceae</taxon>
        <taxon>Spathaspora</taxon>
    </lineage>
</organism>
<dbReference type="OMA" id="ENFHIND"/>
<dbReference type="AlphaFoldDB" id="G3AE87"/>
<dbReference type="RefSeq" id="XP_007373033.1">
    <property type="nucleotide sequence ID" value="XM_007372971.1"/>
</dbReference>
<dbReference type="InParanoid" id="G3AE87"/>
<protein>
    <recommendedName>
        <fullName evidence="3">Mrp8p</fullName>
    </recommendedName>
</protein>
<dbReference type="KEGG" id="spaa:SPAPADRAFT_58835"/>
<reference evidence="1 2" key="1">
    <citation type="journal article" date="2011" name="Proc. Natl. Acad. Sci. U.S.A.">
        <title>Comparative genomics of xylose-fermenting fungi for enhanced biofuel production.</title>
        <authorList>
            <person name="Wohlbach D.J."/>
            <person name="Kuo A."/>
            <person name="Sato T.K."/>
            <person name="Potts K.M."/>
            <person name="Salamov A.A."/>
            <person name="LaButti K.M."/>
            <person name="Sun H."/>
            <person name="Clum A."/>
            <person name="Pangilinan J.L."/>
            <person name="Lindquist E.A."/>
            <person name="Lucas S."/>
            <person name="Lapidus A."/>
            <person name="Jin M."/>
            <person name="Gunawan C."/>
            <person name="Balan V."/>
            <person name="Dale B.E."/>
            <person name="Jeffries T.W."/>
            <person name="Zinkel R."/>
            <person name="Barry K.W."/>
            <person name="Grigoriev I.V."/>
            <person name="Gasch A.P."/>
        </authorList>
    </citation>
    <scope>NUCLEOTIDE SEQUENCE [LARGE SCALE GENOMIC DNA]</scope>
    <source>
        <strain evidence="2">NRRL Y-27907 / 11-Y1</strain>
    </source>
</reference>
<accession>G3AE87</accession>
<proteinExistence type="predicted"/>
<dbReference type="HOGENOM" id="CLU_110337_0_0_1"/>
<gene>
    <name evidence="1" type="ORF">SPAPADRAFT_58835</name>
</gene>
<evidence type="ECO:0008006" key="3">
    <source>
        <dbReference type="Google" id="ProtNLM"/>
    </source>
</evidence>
<dbReference type="EMBL" id="GL996499">
    <property type="protein sequence ID" value="EGW35621.1"/>
    <property type="molecule type" value="Genomic_DNA"/>
</dbReference>
<keyword evidence="2" id="KW-1185">Reference proteome</keyword>
<dbReference type="OrthoDB" id="4076200at2759"/>
<sequence>MPELTLEQLNEQVAKLSGLVERQSKIIAETGEQVLQLQVKDVKTRMSALDMKPQQPEIDLTDYINNEDIVQLVTELQTQLDNLEDRTIRRCSNASITKPSDFLAPLTNRDGDLPDFELPNTLQEFQNLDKVDIIRLAVFYEIIIPNQGSELEQQPEGVVPGISHAPAAGATAVENNSVDIIELSKQFDEIQAIEIFDELARYLGIKYRKGSNKW</sequence>
<dbReference type="InterPro" id="IPR012917">
    <property type="entry name" value="DUF3294"/>
</dbReference>
<dbReference type="Proteomes" id="UP000000709">
    <property type="component" value="Unassembled WGS sequence"/>
</dbReference>
<name>G3AE87_SPAPN</name>
<dbReference type="Pfam" id="PF07957">
    <property type="entry name" value="DUF3294"/>
    <property type="match status" value="1"/>
</dbReference>